<gene>
    <name evidence="15" type="ORF">M9Y10_038590</name>
</gene>
<dbReference type="InterPro" id="IPR000719">
    <property type="entry name" value="Prot_kinase_dom"/>
</dbReference>
<evidence type="ECO:0000256" key="8">
    <source>
        <dbReference type="ARBA" id="ARBA00047899"/>
    </source>
</evidence>
<evidence type="ECO:0000256" key="1">
    <source>
        <dbReference type="ARBA" id="ARBA00008874"/>
    </source>
</evidence>
<keyword evidence="4" id="KW-0808">Transferase</keyword>
<keyword evidence="3" id="KW-0723">Serine/threonine-protein kinase</keyword>
<dbReference type="EC" id="2.7.11.1" evidence="2"/>
<evidence type="ECO:0000259" key="13">
    <source>
        <dbReference type="PROSITE" id="PS50011"/>
    </source>
</evidence>
<comment type="catalytic activity">
    <reaction evidence="9">
        <text>L-seryl-[protein] + ATP = O-phospho-L-seryl-[protein] + ADP + H(+)</text>
        <dbReference type="Rhea" id="RHEA:17989"/>
        <dbReference type="Rhea" id="RHEA-COMP:9863"/>
        <dbReference type="Rhea" id="RHEA-COMP:11604"/>
        <dbReference type="ChEBI" id="CHEBI:15378"/>
        <dbReference type="ChEBI" id="CHEBI:29999"/>
        <dbReference type="ChEBI" id="CHEBI:30616"/>
        <dbReference type="ChEBI" id="CHEBI:83421"/>
        <dbReference type="ChEBI" id="CHEBI:456216"/>
        <dbReference type="EC" id="2.7.11.1"/>
    </reaction>
</comment>
<feature type="domain" description="CRIB" evidence="14">
    <location>
        <begin position="18"/>
        <end position="31"/>
    </location>
</feature>
<feature type="binding site" evidence="10">
    <location>
        <position position="77"/>
    </location>
    <ligand>
        <name>ATP</name>
        <dbReference type="ChEBI" id="CHEBI:30616"/>
    </ligand>
</feature>
<keyword evidence="12" id="KW-1133">Transmembrane helix</keyword>
<feature type="compositionally biased region" description="Low complexity" evidence="11">
    <location>
        <begin position="344"/>
        <end position="359"/>
    </location>
</feature>
<reference evidence="15 16" key="1">
    <citation type="submission" date="2024-04" db="EMBL/GenBank/DDBJ databases">
        <title>Tritrichomonas musculus Genome.</title>
        <authorList>
            <person name="Alves-Ferreira E."/>
            <person name="Grigg M."/>
            <person name="Lorenzi H."/>
            <person name="Galac M."/>
        </authorList>
    </citation>
    <scope>NUCLEOTIDE SEQUENCE [LARGE SCALE GENOMIC DNA]</scope>
    <source>
        <strain evidence="15 16">EAF2021</strain>
    </source>
</reference>
<dbReference type="InterPro" id="IPR050629">
    <property type="entry name" value="STE20/SPS1-PAK"/>
</dbReference>
<dbReference type="Proteomes" id="UP001470230">
    <property type="component" value="Unassembled WGS sequence"/>
</dbReference>
<keyword evidence="16" id="KW-1185">Reference proteome</keyword>
<dbReference type="EMBL" id="JAPFFF010000006">
    <property type="protein sequence ID" value="KAK8887541.1"/>
    <property type="molecule type" value="Genomic_DNA"/>
</dbReference>
<dbReference type="InterPro" id="IPR008271">
    <property type="entry name" value="Ser/Thr_kinase_AS"/>
</dbReference>
<evidence type="ECO:0000256" key="10">
    <source>
        <dbReference type="PROSITE-ProRule" id="PRU10141"/>
    </source>
</evidence>
<feature type="transmembrane region" description="Helical" evidence="12">
    <location>
        <begin position="535"/>
        <end position="568"/>
    </location>
</feature>
<keyword evidence="12" id="KW-0472">Membrane</keyword>
<organism evidence="15 16">
    <name type="scientific">Tritrichomonas musculus</name>
    <dbReference type="NCBI Taxonomy" id="1915356"/>
    <lineage>
        <taxon>Eukaryota</taxon>
        <taxon>Metamonada</taxon>
        <taxon>Parabasalia</taxon>
        <taxon>Tritrichomonadida</taxon>
        <taxon>Tritrichomonadidae</taxon>
        <taxon>Tritrichomonas</taxon>
    </lineage>
</organism>
<evidence type="ECO:0000256" key="3">
    <source>
        <dbReference type="ARBA" id="ARBA00022527"/>
    </source>
</evidence>
<feature type="region of interest" description="Disordered" evidence="11">
    <location>
        <begin position="329"/>
        <end position="359"/>
    </location>
</feature>
<evidence type="ECO:0000256" key="7">
    <source>
        <dbReference type="ARBA" id="ARBA00022840"/>
    </source>
</evidence>
<dbReference type="SMART" id="SM00220">
    <property type="entry name" value="S_TKc"/>
    <property type="match status" value="1"/>
</dbReference>
<dbReference type="PANTHER" id="PTHR48012">
    <property type="entry name" value="STERILE20-LIKE KINASE, ISOFORM B-RELATED"/>
    <property type="match status" value="1"/>
</dbReference>
<dbReference type="CDD" id="cd05122">
    <property type="entry name" value="PKc_STE"/>
    <property type="match status" value="1"/>
</dbReference>
<keyword evidence="7 10" id="KW-0067">ATP-binding</keyword>
<evidence type="ECO:0000313" key="15">
    <source>
        <dbReference type="EMBL" id="KAK8887541.1"/>
    </source>
</evidence>
<evidence type="ECO:0000256" key="12">
    <source>
        <dbReference type="SAM" id="Phobius"/>
    </source>
</evidence>
<comment type="caution">
    <text evidence="15">The sequence shown here is derived from an EMBL/GenBank/DDBJ whole genome shotgun (WGS) entry which is preliminary data.</text>
</comment>
<sequence>MHLLKRLSSSPQDIGLEISGPSELKHLVHVDRDLSWNFDESIDAKAIFEKIRVIGKGGFGTVVELLHKPSGLNLAGKMLSKEMVSRATKESLKKEIDLMKRIRTPYTISYYGNVIFEDSQTILMEFCQCGSLRDIMDDNGPKTLNETQIKCVMYDLLNALKRLHTDFQIIHRDIKAGNILLSKSGRLKISDFGVSRQFDSKNISFSTTSIVGTPYWMAPEVINGLKYSFSADVWSVGATAIELFESIPPYSEFPIMRAMVLIATQGFQGFRENSKPTPVFEDFIRKCMVVDPALRSSVDDLLLHPFLKDVETINRQEVFKDLLTHEVTYNPPKEEEEEDDNDQEATTTNTTEITPDNRTVNIENVNNDDEDEEIIIEEEEEEELNDDEKEIRTIDFSKVTINPVKESKQPHKINNIETMYISNSENQNPENDDNEQNEQNNAKEQYSTINKTEEVPENDLQLEPVENVAENVIQNDNNTTAGDLKEENQYQTINISNVEESEKQENVSIPLQKEEIEKAIKEAAQNLNIPDDPKVLAIFLVSALVLCYSFGGKFGVFSMALLLAVLYYGLNYKM</sequence>
<evidence type="ECO:0000256" key="9">
    <source>
        <dbReference type="ARBA" id="ARBA00048679"/>
    </source>
</evidence>
<proteinExistence type="inferred from homology"/>
<protein>
    <recommendedName>
        <fullName evidence="2">non-specific serine/threonine protein kinase</fullName>
        <ecNumber evidence="2">2.7.11.1</ecNumber>
    </recommendedName>
</protein>
<keyword evidence="12" id="KW-0812">Transmembrane</keyword>
<dbReference type="Pfam" id="PF00069">
    <property type="entry name" value="Pkinase"/>
    <property type="match status" value="1"/>
</dbReference>
<dbReference type="PROSITE" id="PS00107">
    <property type="entry name" value="PROTEIN_KINASE_ATP"/>
    <property type="match status" value="1"/>
</dbReference>
<evidence type="ECO:0000256" key="2">
    <source>
        <dbReference type="ARBA" id="ARBA00012513"/>
    </source>
</evidence>
<accession>A0ABR2K9U4</accession>
<evidence type="ECO:0000256" key="11">
    <source>
        <dbReference type="SAM" id="MobiDB-lite"/>
    </source>
</evidence>
<dbReference type="InterPro" id="IPR011009">
    <property type="entry name" value="Kinase-like_dom_sf"/>
</dbReference>
<dbReference type="Gene3D" id="1.10.510.10">
    <property type="entry name" value="Transferase(Phosphotransferase) domain 1"/>
    <property type="match status" value="1"/>
</dbReference>
<evidence type="ECO:0000256" key="5">
    <source>
        <dbReference type="ARBA" id="ARBA00022741"/>
    </source>
</evidence>
<dbReference type="PROSITE" id="PS00108">
    <property type="entry name" value="PROTEIN_KINASE_ST"/>
    <property type="match status" value="1"/>
</dbReference>
<feature type="region of interest" description="Disordered" evidence="11">
    <location>
        <begin position="423"/>
        <end position="446"/>
    </location>
</feature>
<dbReference type="InterPro" id="IPR017441">
    <property type="entry name" value="Protein_kinase_ATP_BS"/>
</dbReference>
<evidence type="ECO:0000256" key="6">
    <source>
        <dbReference type="ARBA" id="ARBA00022777"/>
    </source>
</evidence>
<evidence type="ECO:0000259" key="14">
    <source>
        <dbReference type="PROSITE" id="PS50108"/>
    </source>
</evidence>
<keyword evidence="6" id="KW-0418">Kinase</keyword>
<dbReference type="PANTHER" id="PTHR48012:SF10">
    <property type="entry name" value="FI20177P1"/>
    <property type="match status" value="1"/>
</dbReference>
<keyword evidence="5 10" id="KW-0547">Nucleotide-binding</keyword>
<evidence type="ECO:0000313" key="16">
    <source>
        <dbReference type="Proteomes" id="UP001470230"/>
    </source>
</evidence>
<dbReference type="PROSITE" id="PS50011">
    <property type="entry name" value="PROTEIN_KINASE_DOM"/>
    <property type="match status" value="1"/>
</dbReference>
<evidence type="ECO:0000256" key="4">
    <source>
        <dbReference type="ARBA" id="ARBA00022679"/>
    </source>
</evidence>
<feature type="compositionally biased region" description="Acidic residues" evidence="11">
    <location>
        <begin position="334"/>
        <end position="343"/>
    </location>
</feature>
<feature type="domain" description="Protein kinase" evidence="13">
    <location>
        <begin position="48"/>
        <end position="307"/>
    </location>
</feature>
<dbReference type="PROSITE" id="PS50108">
    <property type="entry name" value="CRIB"/>
    <property type="match status" value="1"/>
</dbReference>
<dbReference type="InterPro" id="IPR000095">
    <property type="entry name" value="CRIB_dom"/>
</dbReference>
<name>A0ABR2K9U4_9EUKA</name>
<comment type="similarity">
    <text evidence="1">Belongs to the protein kinase superfamily. STE Ser/Thr protein kinase family. STE20 subfamily.</text>
</comment>
<dbReference type="SUPFAM" id="SSF56112">
    <property type="entry name" value="Protein kinase-like (PK-like)"/>
    <property type="match status" value="1"/>
</dbReference>
<comment type="catalytic activity">
    <reaction evidence="8">
        <text>L-threonyl-[protein] + ATP = O-phospho-L-threonyl-[protein] + ADP + H(+)</text>
        <dbReference type="Rhea" id="RHEA:46608"/>
        <dbReference type="Rhea" id="RHEA-COMP:11060"/>
        <dbReference type="Rhea" id="RHEA-COMP:11605"/>
        <dbReference type="ChEBI" id="CHEBI:15378"/>
        <dbReference type="ChEBI" id="CHEBI:30013"/>
        <dbReference type="ChEBI" id="CHEBI:30616"/>
        <dbReference type="ChEBI" id="CHEBI:61977"/>
        <dbReference type="ChEBI" id="CHEBI:456216"/>
        <dbReference type="EC" id="2.7.11.1"/>
    </reaction>
</comment>